<feature type="compositionally biased region" description="Polar residues" evidence="1">
    <location>
        <begin position="233"/>
        <end position="242"/>
    </location>
</feature>
<dbReference type="Proteomes" id="UP000242877">
    <property type="component" value="Unassembled WGS sequence"/>
</dbReference>
<feature type="domain" description="LysM" evidence="2">
    <location>
        <begin position="260"/>
        <end position="304"/>
    </location>
</feature>
<name>A0A167ZGE1_9EURO</name>
<dbReference type="SUPFAM" id="SSF54106">
    <property type="entry name" value="LysM domain"/>
    <property type="match status" value="1"/>
</dbReference>
<feature type="region of interest" description="Disordered" evidence="1">
    <location>
        <begin position="319"/>
        <end position="364"/>
    </location>
</feature>
<evidence type="ECO:0000259" key="2">
    <source>
        <dbReference type="PROSITE" id="PS51782"/>
    </source>
</evidence>
<dbReference type="PANTHER" id="PTHR20932">
    <property type="entry name" value="LYSM AND PUTATIVE PEPTIDOGLYCAN-BINDING DOMAIN-CONTAINING PROTEIN"/>
    <property type="match status" value="1"/>
</dbReference>
<sequence length="646" mass="69736">MPNSNDIGNARAASVSGSRRQNSQGTRRYGDSKSPETTVRSDMANPANTTRWNPLANGDNGVANIAGTGKRSTVTHSPYRSPRSSAAMRGDNISGSSPSLNPQKNTTETTFMSGDFWKSSFSSLSALASAALGSDTTAMDKRSKNIARPIPTKGKHLRSSSRPRSTSRRNQPSEWGPKGFASDGSPALRLSSDNYKTPQERKREVLLAQSVSMNGDSILDSKGNFKRRGSDDFSGSTSPLDAMRSRQSSQMDLGSDALVYIHNVQPTDTLTGVSIRYGCDMAVLRRSNGLWPSDRIQMREVVLLPIDACTLKGTRVEQLGNEGELEDESPSNKARRENSNTGIQSVGMEPDMEINSQRGQSSEPTWKHEYYIKADGFKSPIEVGRVPRQSLGFFPRARRKAPSTRPSEDQARPVTTSHHKRYDTPQESLGSENSFSNSLIRKGRHRRGSTLFLSGPGGVGTLESKGAAIPGPAEDQLNKFVKSHFPGLANPPDEDPTQAHPAPASQPGLALEDVGSKIESWVKKMATRAMSGIDEAQMSLRQASGSSGSSESYGTPRGRSGYRSPASLGLPRMFSSDRGVGAGAGGGDLIELDETIGTSHREQAQDRLSPHEEHSVARTSSGVRIPENESIAPRRRGPPRKGDIDD</sequence>
<dbReference type="CDD" id="cd00118">
    <property type="entry name" value="LysM"/>
    <property type="match status" value="1"/>
</dbReference>
<feature type="compositionally biased region" description="Polar residues" evidence="1">
    <location>
        <begin position="15"/>
        <end position="26"/>
    </location>
</feature>
<feature type="compositionally biased region" description="Polar residues" evidence="1">
    <location>
        <begin position="425"/>
        <end position="439"/>
    </location>
</feature>
<evidence type="ECO:0000256" key="1">
    <source>
        <dbReference type="SAM" id="MobiDB-lite"/>
    </source>
</evidence>
<dbReference type="InterPro" id="IPR045030">
    <property type="entry name" value="LYSM1-4"/>
</dbReference>
<dbReference type="PANTHER" id="PTHR20932:SF8">
    <property type="entry name" value="LD22649P"/>
    <property type="match status" value="1"/>
</dbReference>
<keyword evidence="4" id="KW-1185">Reference proteome</keyword>
<feature type="region of interest" description="Disordered" evidence="1">
    <location>
        <begin position="218"/>
        <end position="242"/>
    </location>
</feature>
<feature type="region of interest" description="Disordered" evidence="1">
    <location>
        <begin position="1"/>
        <end position="108"/>
    </location>
</feature>
<feature type="region of interest" description="Disordered" evidence="1">
    <location>
        <begin position="133"/>
        <end position="200"/>
    </location>
</feature>
<feature type="compositionally biased region" description="Polar residues" evidence="1">
    <location>
        <begin position="35"/>
        <end position="52"/>
    </location>
</feature>
<protein>
    <submittedName>
        <fullName evidence="3">Peptidoglycan-binding Lysin subgroup</fullName>
    </submittedName>
</protein>
<reference evidence="3 4" key="1">
    <citation type="journal article" date="2016" name="Genome Biol. Evol.">
        <title>Divergent and convergent evolution of fungal pathogenicity.</title>
        <authorList>
            <person name="Shang Y."/>
            <person name="Xiao G."/>
            <person name="Zheng P."/>
            <person name="Cen K."/>
            <person name="Zhan S."/>
            <person name="Wang C."/>
        </authorList>
    </citation>
    <scope>NUCLEOTIDE SEQUENCE [LARGE SCALE GENOMIC DNA]</scope>
    <source>
        <strain evidence="3 4">ARSEF 7405</strain>
    </source>
</reference>
<evidence type="ECO:0000313" key="3">
    <source>
        <dbReference type="EMBL" id="KZZ92626.1"/>
    </source>
</evidence>
<dbReference type="PROSITE" id="PS51782">
    <property type="entry name" value="LYSM"/>
    <property type="match status" value="1"/>
</dbReference>
<proteinExistence type="predicted"/>
<feature type="region of interest" description="Disordered" evidence="1">
    <location>
        <begin position="392"/>
        <end position="512"/>
    </location>
</feature>
<dbReference type="VEuPathDB" id="FungiDB:AAP_02707"/>
<feature type="compositionally biased region" description="Polar residues" evidence="1">
    <location>
        <begin position="70"/>
        <end position="84"/>
    </location>
</feature>
<dbReference type="SMART" id="SM00257">
    <property type="entry name" value="LysM"/>
    <property type="match status" value="1"/>
</dbReference>
<accession>A0A167ZGE1</accession>
<feature type="compositionally biased region" description="Low complexity" evidence="1">
    <location>
        <begin position="544"/>
        <end position="554"/>
    </location>
</feature>
<organism evidence="3 4">
    <name type="scientific">Ascosphaera apis ARSEF 7405</name>
    <dbReference type="NCBI Taxonomy" id="392613"/>
    <lineage>
        <taxon>Eukaryota</taxon>
        <taxon>Fungi</taxon>
        <taxon>Dikarya</taxon>
        <taxon>Ascomycota</taxon>
        <taxon>Pezizomycotina</taxon>
        <taxon>Eurotiomycetes</taxon>
        <taxon>Eurotiomycetidae</taxon>
        <taxon>Onygenales</taxon>
        <taxon>Ascosphaeraceae</taxon>
        <taxon>Ascosphaera</taxon>
    </lineage>
</organism>
<dbReference type="Gene3D" id="3.10.350.10">
    <property type="entry name" value="LysM domain"/>
    <property type="match status" value="1"/>
</dbReference>
<dbReference type="AlphaFoldDB" id="A0A167ZGE1"/>
<gene>
    <name evidence="3" type="ORF">AAP_02707</name>
</gene>
<dbReference type="InterPro" id="IPR036779">
    <property type="entry name" value="LysM_dom_sf"/>
</dbReference>
<feature type="compositionally biased region" description="Basic residues" evidence="1">
    <location>
        <begin position="153"/>
        <end position="167"/>
    </location>
</feature>
<dbReference type="EMBL" id="AZGZ01000010">
    <property type="protein sequence ID" value="KZZ92626.1"/>
    <property type="molecule type" value="Genomic_DNA"/>
</dbReference>
<dbReference type="Pfam" id="PF01476">
    <property type="entry name" value="LysM"/>
    <property type="match status" value="1"/>
</dbReference>
<feature type="region of interest" description="Disordered" evidence="1">
    <location>
        <begin position="533"/>
        <end position="646"/>
    </location>
</feature>
<feature type="compositionally biased region" description="Basic and acidic residues" evidence="1">
    <location>
        <begin position="599"/>
        <end position="616"/>
    </location>
</feature>
<feature type="compositionally biased region" description="Polar residues" evidence="1">
    <location>
        <begin position="354"/>
        <end position="364"/>
    </location>
</feature>
<dbReference type="InterPro" id="IPR018392">
    <property type="entry name" value="LysM"/>
</dbReference>
<feature type="compositionally biased region" description="Polar residues" evidence="1">
    <location>
        <begin position="93"/>
        <end position="108"/>
    </location>
</feature>
<evidence type="ECO:0000313" key="4">
    <source>
        <dbReference type="Proteomes" id="UP000242877"/>
    </source>
</evidence>
<dbReference type="OrthoDB" id="2192830at2759"/>
<comment type="caution">
    <text evidence="3">The sequence shown here is derived from an EMBL/GenBank/DDBJ whole genome shotgun (WGS) entry which is preliminary data.</text>
</comment>